<feature type="region of interest" description="Disordered" evidence="1">
    <location>
        <begin position="1"/>
        <end position="21"/>
    </location>
</feature>
<feature type="compositionally biased region" description="Acidic residues" evidence="1">
    <location>
        <begin position="642"/>
        <end position="651"/>
    </location>
</feature>
<feature type="compositionally biased region" description="Basic and acidic residues" evidence="1">
    <location>
        <begin position="667"/>
        <end position="676"/>
    </location>
</feature>
<accession>A0A9W8CLV3</accession>
<dbReference type="InterPro" id="IPR008979">
    <property type="entry name" value="Galactose-bd-like_sf"/>
</dbReference>
<organism evidence="3 4">
    <name type="scientific">Coemansia asiatica</name>
    <dbReference type="NCBI Taxonomy" id="1052880"/>
    <lineage>
        <taxon>Eukaryota</taxon>
        <taxon>Fungi</taxon>
        <taxon>Fungi incertae sedis</taxon>
        <taxon>Zoopagomycota</taxon>
        <taxon>Kickxellomycotina</taxon>
        <taxon>Kickxellomycetes</taxon>
        <taxon>Kickxellales</taxon>
        <taxon>Kickxellaceae</taxon>
        <taxon>Coemansia</taxon>
    </lineage>
</organism>
<reference evidence="3" key="1">
    <citation type="submission" date="2022-07" db="EMBL/GenBank/DDBJ databases">
        <title>Phylogenomic reconstructions and comparative analyses of Kickxellomycotina fungi.</title>
        <authorList>
            <person name="Reynolds N.K."/>
            <person name="Stajich J.E."/>
            <person name="Barry K."/>
            <person name="Grigoriev I.V."/>
            <person name="Crous P."/>
            <person name="Smith M.E."/>
        </authorList>
    </citation>
    <scope>NUCLEOTIDE SEQUENCE</scope>
    <source>
        <strain evidence="3">NBRC 105413</strain>
    </source>
</reference>
<dbReference type="Gene3D" id="2.60.120.1020">
    <property type="entry name" value="Peptide N glycanase, PAW domain"/>
    <property type="match status" value="1"/>
</dbReference>
<dbReference type="InterPro" id="IPR038680">
    <property type="entry name" value="PAW_sf"/>
</dbReference>
<dbReference type="AlphaFoldDB" id="A0A9W8CLV3"/>
<keyword evidence="4" id="KW-1185">Reference proteome</keyword>
<feature type="domain" description="BTB" evidence="2">
    <location>
        <begin position="399"/>
        <end position="475"/>
    </location>
</feature>
<gene>
    <name evidence="3" type="primary">bath-41</name>
    <name evidence="3" type="ORF">LPJ64_001475</name>
</gene>
<feature type="compositionally biased region" description="Pro residues" evidence="1">
    <location>
        <begin position="701"/>
        <end position="712"/>
    </location>
</feature>
<sequence length="744" mass="83377">MDMNSTEHSNSSLENNAENGFMGKQTRSTVVDFGDLVPQYHVPMMFPNEVELYEPSLKLPDNETARNVRERGSLTVQALVDVALPCGYFNIWRPLHHCQAPFSDRLLRYIPKNDKAKQDTSLISQGMPWHSRVSYSSADDEYFQNGVALPYIKGWQNGTVHAKRVFRKVEHDWGMTYLAPAPLPGNNADNPSVLAWRFSYTESFSVIDTLKVFLGFASFSEQAAVNWYIRPLSCLKFKPVPVYLLTSEEAQFFPEIPHITADCKDPEVLCRREQIIESKHGSLLAYRAPADQHNEYTVLSLPGFLADLSQYVEGEHGFELAVEMTPARDGANRWQKTQIARQNLTLPVSGRMREGEDALSRCGLDVQVRLRPNVAVDKAPIELLTMLADNDCAMDSVTADFTIYIDDPSNTIGCLQPPIRAHANVLGSGSEYFAAMLASSMTETMTRQVELSDMPYGAVRIAINFLYTGTVADANARQLEDWIRLLGVSTRLSITRLHQVCQAHILQIAISRLYAEKRELETDNTIAGYQQLAEFPCADLFDSLQIVATENGAYELLGALERIVKNYPVARQEHAMRCGPTELFLPQEPRAIDPELDADQHAVIHGNFRGPGAIPGLLPQLPPIMQRHFARPGDRDDNLQPESEDEEEDNSDNGSGQSEDENDHSEEEARRHEQQPRDGLGFFAQFFGHGWRITNVDDDPPAPQPGPVPAPEPELEMPTATSTEPDDEQSSHTITQNEQHTDRS</sequence>
<evidence type="ECO:0000259" key="2">
    <source>
        <dbReference type="PROSITE" id="PS50097"/>
    </source>
</evidence>
<proteinExistence type="predicted"/>
<evidence type="ECO:0000313" key="4">
    <source>
        <dbReference type="Proteomes" id="UP001145021"/>
    </source>
</evidence>
<dbReference type="GO" id="GO:0006516">
    <property type="term" value="P:glycoprotein catabolic process"/>
    <property type="evidence" value="ECO:0007669"/>
    <property type="project" value="InterPro"/>
</dbReference>
<evidence type="ECO:0000313" key="3">
    <source>
        <dbReference type="EMBL" id="KAJ1647080.1"/>
    </source>
</evidence>
<dbReference type="InterPro" id="IPR011333">
    <property type="entry name" value="SKP1/BTB/POZ_sf"/>
</dbReference>
<evidence type="ECO:0000256" key="1">
    <source>
        <dbReference type="SAM" id="MobiDB-lite"/>
    </source>
</evidence>
<dbReference type="GO" id="GO:0005737">
    <property type="term" value="C:cytoplasm"/>
    <property type="evidence" value="ECO:0007669"/>
    <property type="project" value="InterPro"/>
</dbReference>
<dbReference type="Gene3D" id="3.30.710.10">
    <property type="entry name" value="Potassium Channel Kv1.1, Chain A"/>
    <property type="match status" value="1"/>
</dbReference>
<dbReference type="PANTHER" id="PTHR24413">
    <property type="entry name" value="SPECKLE-TYPE POZ PROTEIN"/>
    <property type="match status" value="1"/>
</dbReference>
<dbReference type="PROSITE" id="PS50097">
    <property type="entry name" value="BTB"/>
    <property type="match status" value="1"/>
</dbReference>
<dbReference type="InterPro" id="IPR000210">
    <property type="entry name" value="BTB/POZ_dom"/>
</dbReference>
<dbReference type="EMBL" id="JANBOH010000039">
    <property type="protein sequence ID" value="KAJ1647080.1"/>
    <property type="molecule type" value="Genomic_DNA"/>
</dbReference>
<name>A0A9W8CLV3_9FUNG</name>
<feature type="region of interest" description="Disordered" evidence="1">
    <location>
        <begin position="627"/>
        <end position="744"/>
    </location>
</feature>
<dbReference type="Pfam" id="PF04721">
    <property type="entry name" value="PAW"/>
    <property type="match status" value="1"/>
</dbReference>
<dbReference type="SMART" id="SM00225">
    <property type="entry name" value="BTB"/>
    <property type="match status" value="1"/>
</dbReference>
<dbReference type="SUPFAM" id="SSF49785">
    <property type="entry name" value="Galactose-binding domain-like"/>
    <property type="match status" value="1"/>
</dbReference>
<dbReference type="InterPro" id="IPR006588">
    <property type="entry name" value="Peptide_N_glycanase_PAW_dom"/>
</dbReference>
<comment type="caution">
    <text evidence="3">The sequence shown here is derived from an EMBL/GenBank/DDBJ whole genome shotgun (WGS) entry which is preliminary data.</text>
</comment>
<dbReference type="Pfam" id="PF00651">
    <property type="entry name" value="BTB"/>
    <property type="match status" value="1"/>
</dbReference>
<dbReference type="Proteomes" id="UP001145021">
    <property type="component" value="Unassembled WGS sequence"/>
</dbReference>
<dbReference type="CDD" id="cd18186">
    <property type="entry name" value="BTB_POZ_ZBTB_KLHL-like"/>
    <property type="match status" value="1"/>
</dbReference>
<feature type="compositionally biased region" description="Polar residues" evidence="1">
    <location>
        <begin position="1"/>
        <end position="18"/>
    </location>
</feature>
<protein>
    <submittedName>
        <fullName evidence="3">Protein modification by small protein conjugation or removal</fullName>
    </submittedName>
</protein>
<dbReference type="SUPFAM" id="SSF54695">
    <property type="entry name" value="POZ domain"/>
    <property type="match status" value="1"/>
</dbReference>